<comment type="caution">
    <text evidence="1">The sequence shown here is derived from an EMBL/GenBank/DDBJ whole genome shotgun (WGS) entry which is preliminary data.</text>
</comment>
<gene>
    <name evidence="1" type="ORF">GCM10007857_89630</name>
</gene>
<sequence>MLAGPVTSRKRVQVAISALASDISPEEYRAEYSRADGCLVKDRDALLAFYGFPAEHRYHFVLRSNTLLQTYPGLRS</sequence>
<evidence type="ECO:0000313" key="1">
    <source>
        <dbReference type="EMBL" id="GLR92242.1"/>
    </source>
</evidence>
<proteinExistence type="predicted"/>
<organism evidence="1 2">
    <name type="scientific">Bradyrhizobium iriomotense</name>
    <dbReference type="NCBI Taxonomy" id="441950"/>
    <lineage>
        <taxon>Bacteria</taxon>
        <taxon>Pseudomonadati</taxon>
        <taxon>Pseudomonadota</taxon>
        <taxon>Alphaproteobacteria</taxon>
        <taxon>Hyphomicrobiales</taxon>
        <taxon>Nitrobacteraceae</taxon>
        <taxon>Bradyrhizobium</taxon>
    </lineage>
</organism>
<accession>A0ABQ6BD51</accession>
<evidence type="ECO:0000313" key="2">
    <source>
        <dbReference type="Proteomes" id="UP001156905"/>
    </source>
</evidence>
<dbReference type="Proteomes" id="UP001156905">
    <property type="component" value="Unassembled WGS sequence"/>
</dbReference>
<name>A0ABQ6BD51_9BRAD</name>
<reference evidence="2" key="1">
    <citation type="journal article" date="2019" name="Int. J. Syst. Evol. Microbiol.">
        <title>The Global Catalogue of Microorganisms (GCM) 10K type strain sequencing project: providing services to taxonomists for standard genome sequencing and annotation.</title>
        <authorList>
            <consortium name="The Broad Institute Genomics Platform"/>
            <consortium name="The Broad Institute Genome Sequencing Center for Infectious Disease"/>
            <person name="Wu L."/>
            <person name="Ma J."/>
        </authorList>
    </citation>
    <scope>NUCLEOTIDE SEQUENCE [LARGE SCALE GENOMIC DNA]</scope>
    <source>
        <strain evidence="2">NBRC 102520</strain>
    </source>
</reference>
<dbReference type="EMBL" id="BSOW01000075">
    <property type="protein sequence ID" value="GLR92242.1"/>
    <property type="molecule type" value="Genomic_DNA"/>
</dbReference>
<protein>
    <submittedName>
        <fullName evidence="1">Uncharacterized protein</fullName>
    </submittedName>
</protein>
<keyword evidence="2" id="KW-1185">Reference proteome</keyword>